<evidence type="ECO:0000313" key="3">
    <source>
        <dbReference type="EMBL" id="WQD40435.1"/>
    </source>
</evidence>
<gene>
    <name evidence="3" type="ORF">U0035_09780</name>
</gene>
<protein>
    <submittedName>
        <fullName evidence="3">Lasso peptide biosynthesis B2 protein</fullName>
    </submittedName>
</protein>
<evidence type="ECO:0000313" key="4">
    <source>
        <dbReference type="Proteomes" id="UP001325680"/>
    </source>
</evidence>
<name>A0ABZ0WD13_9BACT</name>
<dbReference type="RefSeq" id="WP_162817952.1">
    <property type="nucleotide sequence ID" value="NZ_CP139960.1"/>
</dbReference>
<evidence type="ECO:0000259" key="2">
    <source>
        <dbReference type="Pfam" id="PF13471"/>
    </source>
</evidence>
<keyword evidence="1" id="KW-1133">Transmembrane helix</keyword>
<dbReference type="Pfam" id="PF13471">
    <property type="entry name" value="Transglut_core3"/>
    <property type="match status" value="1"/>
</dbReference>
<proteinExistence type="predicted"/>
<feature type="transmembrane region" description="Helical" evidence="1">
    <location>
        <begin position="6"/>
        <end position="28"/>
    </location>
</feature>
<organism evidence="3 4">
    <name type="scientific">Niabella yanshanensis</name>
    <dbReference type="NCBI Taxonomy" id="577386"/>
    <lineage>
        <taxon>Bacteria</taxon>
        <taxon>Pseudomonadati</taxon>
        <taxon>Bacteroidota</taxon>
        <taxon>Chitinophagia</taxon>
        <taxon>Chitinophagales</taxon>
        <taxon>Chitinophagaceae</taxon>
        <taxon>Niabella</taxon>
    </lineage>
</organism>
<evidence type="ECO:0000256" key="1">
    <source>
        <dbReference type="SAM" id="Phobius"/>
    </source>
</evidence>
<dbReference type="InterPro" id="IPR032708">
    <property type="entry name" value="McjB_C"/>
</dbReference>
<sequence length="138" mass="16190">MRLSLSRKIIVIQAFCVSVYTFFLFRFFNRRARFGEKIPSTGSLYQLPYKKAIDIGWAIQIVAKYISWKNVCRHQAYQAKLLCNLYKIPYMIFVGFKKDAHTNEIEAHAWTVAGGKIITGFCNPDEYMVQSVYKNKWQ</sequence>
<dbReference type="InterPro" id="IPR053521">
    <property type="entry name" value="McjB-like"/>
</dbReference>
<dbReference type="NCBIfam" id="NF033537">
    <property type="entry name" value="lasso_biosyn_B2"/>
    <property type="match status" value="1"/>
</dbReference>
<accession>A0ABZ0WD13</accession>
<feature type="domain" description="Microcin J25-processing protein McjB C-terminal" evidence="2">
    <location>
        <begin position="48"/>
        <end position="128"/>
    </location>
</feature>
<dbReference type="EMBL" id="CP139960">
    <property type="protein sequence ID" value="WQD40435.1"/>
    <property type="molecule type" value="Genomic_DNA"/>
</dbReference>
<dbReference type="Proteomes" id="UP001325680">
    <property type="component" value="Chromosome"/>
</dbReference>
<reference evidence="3 4" key="1">
    <citation type="submission" date="2023-12" db="EMBL/GenBank/DDBJ databases">
        <title>Genome sequencing and assembly of bacterial species from a model synthetic community.</title>
        <authorList>
            <person name="Hogle S.L."/>
        </authorList>
    </citation>
    <scope>NUCLEOTIDE SEQUENCE [LARGE SCALE GENOMIC DNA]</scope>
    <source>
        <strain evidence="3 4">HAMBI_3031</strain>
    </source>
</reference>
<keyword evidence="1" id="KW-0472">Membrane</keyword>
<keyword evidence="4" id="KW-1185">Reference proteome</keyword>
<keyword evidence="1" id="KW-0812">Transmembrane</keyword>